<evidence type="ECO:0000313" key="2">
    <source>
        <dbReference type="EMBL" id="OAE20400.1"/>
    </source>
</evidence>
<protein>
    <submittedName>
        <fullName evidence="2">Uncharacterized protein</fullName>
    </submittedName>
</protein>
<accession>A0A176VHQ2</accession>
<dbReference type="Proteomes" id="UP000077202">
    <property type="component" value="Unassembled WGS sequence"/>
</dbReference>
<dbReference type="AlphaFoldDB" id="A0A176VHQ2"/>
<gene>
    <name evidence="2" type="ORF">AXG93_4905s1000</name>
</gene>
<feature type="region of interest" description="Disordered" evidence="1">
    <location>
        <begin position="40"/>
        <end position="71"/>
    </location>
</feature>
<feature type="compositionally biased region" description="Polar residues" evidence="1">
    <location>
        <begin position="40"/>
        <end position="54"/>
    </location>
</feature>
<organism evidence="2 3">
    <name type="scientific">Marchantia polymorpha subsp. ruderalis</name>
    <dbReference type="NCBI Taxonomy" id="1480154"/>
    <lineage>
        <taxon>Eukaryota</taxon>
        <taxon>Viridiplantae</taxon>
        <taxon>Streptophyta</taxon>
        <taxon>Embryophyta</taxon>
        <taxon>Marchantiophyta</taxon>
        <taxon>Marchantiopsida</taxon>
        <taxon>Marchantiidae</taxon>
        <taxon>Marchantiales</taxon>
        <taxon>Marchantiaceae</taxon>
        <taxon>Marchantia</taxon>
    </lineage>
</organism>
<reference evidence="2" key="1">
    <citation type="submission" date="2016-03" db="EMBL/GenBank/DDBJ databases">
        <title>Mechanisms controlling the formation of the plant cell surface in tip-growing cells are functionally conserved among land plants.</title>
        <authorList>
            <person name="Honkanen S."/>
            <person name="Jones V.A."/>
            <person name="Morieri G."/>
            <person name="Champion C."/>
            <person name="Hetherington A.J."/>
            <person name="Kelly S."/>
            <person name="Saint-Marcoux D."/>
            <person name="Proust H."/>
            <person name="Prescott H."/>
            <person name="Dolan L."/>
        </authorList>
    </citation>
    <scope>NUCLEOTIDE SEQUENCE [LARGE SCALE GENOMIC DNA]</scope>
    <source>
        <tissue evidence="2">Whole gametophyte</tissue>
    </source>
</reference>
<name>A0A176VHQ2_MARPO</name>
<sequence>MCLLPFDIKFSLAAGTRKLRASPSHIIKVGYIPRLAESRSSSIIDQPSPRSTHLSRQDGGASDAESKLGKKQCNPLGFLSVLDRPSPSPTISNAAGQCGSGPGLGPWLLQARHAPA</sequence>
<evidence type="ECO:0000313" key="3">
    <source>
        <dbReference type="Proteomes" id="UP000077202"/>
    </source>
</evidence>
<keyword evidence="3" id="KW-1185">Reference proteome</keyword>
<comment type="caution">
    <text evidence="2">The sequence shown here is derived from an EMBL/GenBank/DDBJ whole genome shotgun (WGS) entry which is preliminary data.</text>
</comment>
<dbReference type="EMBL" id="LVLJ01003617">
    <property type="protein sequence ID" value="OAE20400.1"/>
    <property type="molecule type" value="Genomic_DNA"/>
</dbReference>
<proteinExistence type="predicted"/>
<evidence type="ECO:0000256" key="1">
    <source>
        <dbReference type="SAM" id="MobiDB-lite"/>
    </source>
</evidence>